<evidence type="ECO:0000259" key="1">
    <source>
        <dbReference type="SMART" id="SM00256"/>
    </source>
</evidence>
<gene>
    <name evidence="2" type="ORF">BDA96_07G123000</name>
</gene>
<protein>
    <recommendedName>
        <fullName evidence="1">F-box domain-containing protein</fullName>
    </recommendedName>
</protein>
<dbReference type="Pfam" id="PF00646">
    <property type="entry name" value="F-box"/>
    <property type="match status" value="1"/>
</dbReference>
<dbReference type="InterPro" id="IPR036047">
    <property type="entry name" value="F-box-like_dom_sf"/>
</dbReference>
<accession>A0A921U9I8</accession>
<dbReference type="OrthoDB" id="688464at2759"/>
<dbReference type="EMBL" id="CM027686">
    <property type="protein sequence ID" value="KAG0523434.1"/>
    <property type="molecule type" value="Genomic_DNA"/>
</dbReference>
<name>A0A921U9I8_SORBI</name>
<dbReference type="SUPFAM" id="SSF81383">
    <property type="entry name" value="F-box domain"/>
    <property type="match status" value="1"/>
</dbReference>
<dbReference type="InterPro" id="IPR056594">
    <property type="entry name" value="AT5G49610-like_b-prop"/>
</dbReference>
<comment type="caution">
    <text evidence="2">The sequence shown here is derived from an EMBL/GenBank/DDBJ whole genome shotgun (WGS) entry which is preliminary data.</text>
</comment>
<organism evidence="2 3">
    <name type="scientific">Sorghum bicolor</name>
    <name type="common">Sorghum</name>
    <name type="synonym">Sorghum vulgare</name>
    <dbReference type="NCBI Taxonomy" id="4558"/>
    <lineage>
        <taxon>Eukaryota</taxon>
        <taxon>Viridiplantae</taxon>
        <taxon>Streptophyta</taxon>
        <taxon>Embryophyta</taxon>
        <taxon>Tracheophyta</taxon>
        <taxon>Spermatophyta</taxon>
        <taxon>Magnoliopsida</taxon>
        <taxon>Liliopsida</taxon>
        <taxon>Poales</taxon>
        <taxon>Poaceae</taxon>
        <taxon>PACMAD clade</taxon>
        <taxon>Panicoideae</taxon>
        <taxon>Andropogonodae</taxon>
        <taxon>Andropogoneae</taxon>
        <taxon>Sorghinae</taxon>
        <taxon>Sorghum</taxon>
    </lineage>
</organism>
<proteinExistence type="predicted"/>
<dbReference type="InterPro" id="IPR001810">
    <property type="entry name" value="F-box_dom"/>
</dbReference>
<sequence length="421" mass="47555">MTRGRHRRPAALATLPDDDDDILSEILLRLPPRPSSLPRASLVCKRWRRLITDPHFRRRFRSRHPNPPLLGFFDEFVDFTFFKSVMDLPDRIPPRHFCPPIVDEKGGCDRKHWRNFGCRHGRVLLYNRKQKEVVVWDPPTGDHRQVAVPPEFDNEERMIWNGAVLCAAASDHSHVHGGFCSCPFKVAVVGVTLNHTQVFASIYSSQTGKWSNLVSAAVPFVVYYVARPGVLVGNALYWMPLGHGYGIAEFDLDTHTLALVECSSGAKDLKGRSRILLAQNGVLCLAILSGHSLQMWERKVCSEGVASWVLRKSDKLQKILGRRSSMFILGYSDDINVISLWIDGSSYFLQLNSLQFTKLWETDIISKNHPYASIYGSGLYAEMDKEELIEGVNTMLRVAESLLVARRGTEGGAKQLTDEEH</sequence>
<feature type="domain" description="F-box" evidence="1">
    <location>
        <begin position="15"/>
        <end position="60"/>
    </location>
</feature>
<reference evidence="2" key="2">
    <citation type="submission" date="2020-10" db="EMBL/GenBank/DDBJ databases">
        <authorList>
            <person name="Cooper E.A."/>
            <person name="Brenton Z.W."/>
            <person name="Flinn B.S."/>
            <person name="Jenkins J."/>
            <person name="Shu S."/>
            <person name="Flowers D."/>
            <person name="Luo F."/>
            <person name="Wang Y."/>
            <person name="Xia P."/>
            <person name="Barry K."/>
            <person name="Daum C."/>
            <person name="Lipzen A."/>
            <person name="Yoshinaga Y."/>
            <person name="Schmutz J."/>
            <person name="Saski C."/>
            <person name="Vermerris W."/>
            <person name="Kresovich S."/>
        </authorList>
    </citation>
    <scope>NUCLEOTIDE SEQUENCE</scope>
</reference>
<dbReference type="Gene3D" id="1.20.1280.50">
    <property type="match status" value="1"/>
</dbReference>
<dbReference type="Pfam" id="PF23635">
    <property type="entry name" value="Beta-prop_AT5G49610-like"/>
    <property type="match status" value="1"/>
</dbReference>
<reference evidence="2" key="1">
    <citation type="journal article" date="2019" name="BMC Genomics">
        <title>A new reference genome for Sorghum bicolor reveals high levels of sequence similarity between sweet and grain genotypes: implications for the genetics of sugar metabolism.</title>
        <authorList>
            <person name="Cooper E.A."/>
            <person name="Brenton Z.W."/>
            <person name="Flinn B.S."/>
            <person name="Jenkins J."/>
            <person name="Shu S."/>
            <person name="Flowers D."/>
            <person name="Luo F."/>
            <person name="Wang Y."/>
            <person name="Xia P."/>
            <person name="Barry K."/>
            <person name="Daum C."/>
            <person name="Lipzen A."/>
            <person name="Yoshinaga Y."/>
            <person name="Schmutz J."/>
            <person name="Saski C."/>
            <person name="Vermerris W."/>
            <person name="Kresovich S."/>
        </authorList>
    </citation>
    <scope>NUCLEOTIDE SEQUENCE</scope>
</reference>
<evidence type="ECO:0000313" key="3">
    <source>
        <dbReference type="Proteomes" id="UP000807115"/>
    </source>
</evidence>
<dbReference type="Proteomes" id="UP000807115">
    <property type="component" value="Chromosome 7"/>
</dbReference>
<dbReference type="PANTHER" id="PTHR32133:SF134">
    <property type="entry name" value="OS05G0320100 PROTEIN"/>
    <property type="match status" value="1"/>
</dbReference>
<evidence type="ECO:0000313" key="2">
    <source>
        <dbReference type="EMBL" id="KAG0523434.1"/>
    </source>
</evidence>
<dbReference type="PANTHER" id="PTHR32133">
    <property type="entry name" value="OS07G0120400 PROTEIN"/>
    <property type="match status" value="1"/>
</dbReference>
<dbReference type="AlphaFoldDB" id="A0A921U9I8"/>
<dbReference type="SMART" id="SM00256">
    <property type="entry name" value="FBOX"/>
    <property type="match status" value="1"/>
</dbReference>